<dbReference type="AlphaFoldDB" id="A0AAD5M557"/>
<evidence type="ECO:0000256" key="1">
    <source>
        <dbReference type="SAM" id="MobiDB-lite"/>
    </source>
</evidence>
<feature type="region of interest" description="Disordered" evidence="1">
    <location>
        <begin position="1"/>
        <end position="23"/>
    </location>
</feature>
<evidence type="ECO:0000313" key="3">
    <source>
        <dbReference type="Proteomes" id="UP001196413"/>
    </source>
</evidence>
<sequence>MHRCPLFSERKREEGERANERPNAVISIHSTHTPSVLVTVIIAVTSAAVVQPQPSQRNCHGHNPPNPKSVIDFPLPLLKVPTHRKEDNEALSRLNKQL</sequence>
<gene>
    <name evidence="2" type="ORF">KIN20_006609</name>
</gene>
<organism evidence="2 3">
    <name type="scientific">Parelaphostrongylus tenuis</name>
    <name type="common">Meningeal worm</name>
    <dbReference type="NCBI Taxonomy" id="148309"/>
    <lineage>
        <taxon>Eukaryota</taxon>
        <taxon>Metazoa</taxon>
        <taxon>Ecdysozoa</taxon>
        <taxon>Nematoda</taxon>
        <taxon>Chromadorea</taxon>
        <taxon>Rhabditida</taxon>
        <taxon>Rhabditina</taxon>
        <taxon>Rhabditomorpha</taxon>
        <taxon>Strongyloidea</taxon>
        <taxon>Metastrongylidae</taxon>
        <taxon>Parelaphostrongylus</taxon>
    </lineage>
</organism>
<feature type="compositionally biased region" description="Basic and acidic residues" evidence="1">
    <location>
        <begin position="8"/>
        <end position="20"/>
    </location>
</feature>
<protein>
    <submittedName>
        <fullName evidence="2">Uncharacterized protein</fullName>
    </submittedName>
</protein>
<accession>A0AAD5M557</accession>
<dbReference type="EMBL" id="JAHQIW010000940">
    <property type="protein sequence ID" value="KAJ1350738.1"/>
    <property type="molecule type" value="Genomic_DNA"/>
</dbReference>
<evidence type="ECO:0000313" key="2">
    <source>
        <dbReference type="EMBL" id="KAJ1350738.1"/>
    </source>
</evidence>
<proteinExistence type="predicted"/>
<comment type="caution">
    <text evidence="2">The sequence shown here is derived from an EMBL/GenBank/DDBJ whole genome shotgun (WGS) entry which is preliminary data.</text>
</comment>
<keyword evidence="3" id="KW-1185">Reference proteome</keyword>
<reference evidence="2" key="1">
    <citation type="submission" date="2021-06" db="EMBL/GenBank/DDBJ databases">
        <title>Parelaphostrongylus tenuis whole genome reference sequence.</title>
        <authorList>
            <person name="Garwood T.J."/>
            <person name="Larsen P.A."/>
            <person name="Fountain-Jones N.M."/>
            <person name="Garbe J.R."/>
            <person name="Macchietto M.G."/>
            <person name="Kania S.A."/>
            <person name="Gerhold R.W."/>
            <person name="Richards J.E."/>
            <person name="Wolf T.M."/>
        </authorList>
    </citation>
    <scope>NUCLEOTIDE SEQUENCE</scope>
    <source>
        <strain evidence="2">MNPRO001-30</strain>
        <tissue evidence="2">Meninges</tissue>
    </source>
</reference>
<dbReference type="Proteomes" id="UP001196413">
    <property type="component" value="Unassembled WGS sequence"/>
</dbReference>
<name>A0AAD5M557_PARTN</name>
<feature type="region of interest" description="Disordered" evidence="1">
    <location>
        <begin position="53"/>
        <end position="72"/>
    </location>
</feature>